<organism evidence="1 2">
    <name type="scientific">Tessaracoccus bendigoensis DSM 12906</name>
    <dbReference type="NCBI Taxonomy" id="1123357"/>
    <lineage>
        <taxon>Bacteria</taxon>
        <taxon>Bacillati</taxon>
        <taxon>Actinomycetota</taxon>
        <taxon>Actinomycetes</taxon>
        <taxon>Propionibacteriales</taxon>
        <taxon>Propionibacteriaceae</taxon>
        <taxon>Tessaracoccus</taxon>
    </lineage>
</organism>
<sequence>MAVSLGVAALLLVACGQSNDGSGTDPAQDGGLFDERIGAEIEDATANGASADQLALLERARGEGEVTIETARQARRAYAECATAAGVEVTFDETTRPDGWVSWVTIVDGSGAANTEQIARDCERREALWVIVLYSTQPATEQATADYLDQQAPVLRSCLEEAGFQPEPDATGMELAILTTRADDPVMRETGVMCLQQIGIDGF</sequence>
<name>A0A1M6HFR5_9ACTN</name>
<evidence type="ECO:0000313" key="2">
    <source>
        <dbReference type="Proteomes" id="UP000184512"/>
    </source>
</evidence>
<accession>A0A1M6HFR5</accession>
<dbReference type="STRING" id="1123357.SAMN02745244_01975"/>
<dbReference type="EMBL" id="FQZG01000032">
    <property type="protein sequence ID" value="SHJ21060.1"/>
    <property type="molecule type" value="Genomic_DNA"/>
</dbReference>
<dbReference type="Proteomes" id="UP000184512">
    <property type="component" value="Unassembled WGS sequence"/>
</dbReference>
<reference evidence="1 2" key="1">
    <citation type="submission" date="2016-11" db="EMBL/GenBank/DDBJ databases">
        <authorList>
            <person name="Jaros S."/>
            <person name="Januszkiewicz K."/>
            <person name="Wedrychowicz H."/>
        </authorList>
    </citation>
    <scope>NUCLEOTIDE SEQUENCE [LARGE SCALE GENOMIC DNA]</scope>
    <source>
        <strain evidence="1 2">DSM 12906</strain>
    </source>
</reference>
<evidence type="ECO:0000313" key="1">
    <source>
        <dbReference type="EMBL" id="SHJ21060.1"/>
    </source>
</evidence>
<gene>
    <name evidence="1" type="ORF">SAMN02745244_01975</name>
</gene>
<dbReference type="AlphaFoldDB" id="A0A1M6HFR5"/>
<keyword evidence="2" id="KW-1185">Reference proteome</keyword>
<proteinExistence type="predicted"/>
<dbReference type="RefSeq" id="WP_073187693.1">
    <property type="nucleotide sequence ID" value="NZ_FQZG01000032.1"/>
</dbReference>
<protein>
    <submittedName>
        <fullName evidence="1">Uncharacterized protein</fullName>
    </submittedName>
</protein>